<dbReference type="Pfam" id="PF04217">
    <property type="entry name" value="DUF412"/>
    <property type="match status" value="1"/>
</dbReference>
<proteinExistence type="inferred from homology"/>
<evidence type="ECO:0000313" key="11">
    <source>
        <dbReference type="Proteomes" id="UP001528411"/>
    </source>
</evidence>
<evidence type="ECO:0000256" key="4">
    <source>
        <dbReference type="ARBA" id="ARBA00022475"/>
    </source>
</evidence>
<organism evidence="10 11">
    <name type="scientific">Psychrosphaera algicola</name>
    <dbReference type="NCBI Taxonomy" id="3023714"/>
    <lineage>
        <taxon>Bacteria</taxon>
        <taxon>Pseudomonadati</taxon>
        <taxon>Pseudomonadota</taxon>
        <taxon>Gammaproteobacteria</taxon>
        <taxon>Alteromonadales</taxon>
        <taxon>Pseudoalteromonadaceae</taxon>
        <taxon>Psychrosphaera</taxon>
    </lineage>
</organism>
<evidence type="ECO:0000256" key="9">
    <source>
        <dbReference type="SAM" id="Phobius"/>
    </source>
</evidence>
<dbReference type="Proteomes" id="UP001528411">
    <property type="component" value="Unassembled WGS sequence"/>
</dbReference>
<evidence type="ECO:0000256" key="6">
    <source>
        <dbReference type="ARBA" id="ARBA00022692"/>
    </source>
</evidence>
<evidence type="ECO:0000256" key="7">
    <source>
        <dbReference type="ARBA" id="ARBA00022989"/>
    </source>
</evidence>
<evidence type="ECO:0000256" key="5">
    <source>
        <dbReference type="ARBA" id="ARBA00022519"/>
    </source>
</evidence>
<comment type="subcellular location">
    <subcellularLocation>
        <location evidence="1">Cell inner membrane</location>
        <topology evidence="1">Multi-pass membrane protein</topology>
    </subcellularLocation>
</comment>
<keyword evidence="11" id="KW-1185">Reference proteome</keyword>
<dbReference type="RefSeq" id="WP_215962862.1">
    <property type="nucleotide sequence ID" value="NZ_JAQOMS010000002.1"/>
</dbReference>
<reference evidence="10 11" key="1">
    <citation type="submission" date="2023-01" db="EMBL/GenBank/DDBJ databases">
        <title>Psychrosphaera sp. nov., isolated from marine algae.</title>
        <authorList>
            <person name="Bayburt H."/>
            <person name="Choi B.J."/>
            <person name="Kim J.M."/>
            <person name="Choi D.G."/>
            <person name="Jeon C.O."/>
        </authorList>
    </citation>
    <scope>NUCLEOTIDE SEQUENCE [LARGE SCALE GENOMIC DNA]</scope>
    <source>
        <strain evidence="10 11">G1-22</strain>
    </source>
</reference>
<evidence type="ECO:0000256" key="2">
    <source>
        <dbReference type="ARBA" id="ARBA00009474"/>
    </source>
</evidence>
<name>A0ABT5F8E7_9GAMM</name>
<comment type="caution">
    <text evidence="10">The sequence shown here is derived from an EMBL/GenBank/DDBJ whole genome shotgun (WGS) entry which is preliminary data.</text>
</comment>
<keyword evidence="5" id="KW-0997">Cell inner membrane</keyword>
<protein>
    <recommendedName>
        <fullName evidence="3">UPF0208 membrane protein YfbV</fullName>
    </recommendedName>
</protein>
<keyword evidence="6 9" id="KW-0812">Transmembrane</keyword>
<evidence type="ECO:0000313" key="10">
    <source>
        <dbReference type="EMBL" id="MDC2887819.1"/>
    </source>
</evidence>
<evidence type="ECO:0000256" key="8">
    <source>
        <dbReference type="ARBA" id="ARBA00023136"/>
    </source>
</evidence>
<sequence length="156" mass="17725">MLIIKTLKTGYDFSQLWPKREPYLAMFDQTRAVKLALLSLTLMPSLAIVTAFLHLQFFGTSQINLTFAMTILFLSIPVQAFYVLGLKANSQLPVSLRVWYRELESKIKLTPLVEPGLEGKADKRLGKSDNKLTFLDLACVLHDLFDPSKRTNKSFN</sequence>
<dbReference type="InterPro" id="IPR007334">
    <property type="entry name" value="UPF0208"/>
</dbReference>
<keyword evidence="7 9" id="KW-1133">Transmembrane helix</keyword>
<evidence type="ECO:0000256" key="1">
    <source>
        <dbReference type="ARBA" id="ARBA00004429"/>
    </source>
</evidence>
<feature type="transmembrane region" description="Helical" evidence="9">
    <location>
        <begin position="35"/>
        <end position="57"/>
    </location>
</feature>
<evidence type="ECO:0000256" key="3">
    <source>
        <dbReference type="ARBA" id="ARBA00018831"/>
    </source>
</evidence>
<keyword evidence="8 9" id="KW-0472">Membrane</keyword>
<dbReference type="EMBL" id="JAQOMS010000002">
    <property type="protein sequence ID" value="MDC2887819.1"/>
    <property type="molecule type" value="Genomic_DNA"/>
</dbReference>
<keyword evidence="4" id="KW-1003">Cell membrane</keyword>
<feature type="transmembrane region" description="Helical" evidence="9">
    <location>
        <begin position="63"/>
        <end position="84"/>
    </location>
</feature>
<accession>A0ABT5F8E7</accession>
<gene>
    <name evidence="10" type="ORF">PN838_01915</name>
</gene>
<comment type="similarity">
    <text evidence="2">Belongs to the UPF0208 family.</text>
</comment>